<keyword evidence="2" id="KW-1185">Reference proteome</keyword>
<dbReference type="EMBL" id="CH476634">
    <property type="protein sequence ID" value="EDN93827.1"/>
    <property type="molecule type" value="Genomic_DNA"/>
</dbReference>
<dbReference type="Proteomes" id="UP000001312">
    <property type="component" value="Unassembled WGS sequence"/>
</dbReference>
<dbReference type="AlphaFoldDB" id="A7EWI5"/>
<gene>
    <name evidence="1" type="ORF">SS1G_09694</name>
</gene>
<sequence>MPQKSKSGPPQGGLTFATNSLNLWSKRLIVGRITVIATSYSPRAANPACSSHVVRQGHVTFDHDRILGAEELYWNRNKPPQQLEGDMYRNSFNLCA</sequence>
<organism evidence="1 2">
    <name type="scientific">Sclerotinia sclerotiorum (strain ATCC 18683 / 1980 / Ss-1)</name>
    <name type="common">White mold</name>
    <name type="synonym">Whetzelinia sclerotiorum</name>
    <dbReference type="NCBI Taxonomy" id="665079"/>
    <lineage>
        <taxon>Eukaryota</taxon>
        <taxon>Fungi</taxon>
        <taxon>Dikarya</taxon>
        <taxon>Ascomycota</taxon>
        <taxon>Pezizomycotina</taxon>
        <taxon>Leotiomycetes</taxon>
        <taxon>Helotiales</taxon>
        <taxon>Sclerotiniaceae</taxon>
        <taxon>Sclerotinia</taxon>
    </lineage>
</organism>
<dbReference type="RefSeq" id="XP_001589061.1">
    <property type="nucleotide sequence ID" value="XM_001589011.1"/>
</dbReference>
<proteinExistence type="predicted"/>
<dbReference type="GeneID" id="5485461"/>
<dbReference type="KEGG" id="ssl:SS1G_09694"/>
<accession>A7EWI5</accession>
<name>A7EWI5_SCLS1</name>
<protein>
    <submittedName>
        <fullName evidence="1">Uncharacterized protein</fullName>
    </submittedName>
</protein>
<evidence type="ECO:0000313" key="2">
    <source>
        <dbReference type="Proteomes" id="UP000001312"/>
    </source>
</evidence>
<evidence type="ECO:0000313" key="1">
    <source>
        <dbReference type="EMBL" id="EDN93827.1"/>
    </source>
</evidence>
<reference evidence="2" key="1">
    <citation type="journal article" date="2011" name="PLoS Genet.">
        <title>Genomic analysis of the necrotrophic fungal pathogens Sclerotinia sclerotiorum and Botrytis cinerea.</title>
        <authorList>
            <person name="Amselem J."/>
            <person name="Cuomo C.A."/>
            <person name="van Kan J.A."/>
            <person name="Viaud M."/>
            <person name="Benito E.P."/>
            <person name="Couloux A."/>
            <person name="Coutinho P.M."/>
            <person name="de Vries R.P."/>
            <person name="Dyer P.S."/>
            <person name="Fillinger S."/>
            <person name="Fournier E."/>
            <person name="Gout L."/>
            <person name="Hahn M."/>
            <person name="Kohn L."/>
            <person name="Lapalu N."/>
            <person name="Plummer K.M."/>
            <person name="Pradier J.M."/>
            <person name="Quevillon E."/>
            <person name="Sharon A."/>
            <person name="Simon A."/>
            <person name="ten Have A."/>
            <person name="Tudzynski B."/>
            <person name="Tudzynski P."/>
            <person name="Wincker P."/>
            <person name="Andrew M."/>
            <person name="Anthouard V."/>
            <person name="Beever R.E."/>
            <person name="Beffa R."/>
            <person name="Benoit I."/>
            <person name="Bouzid O."/>
            <person name="Brault B."/>
            <person name="Chen Z."/>
            <person name="Choquer M."/>
            <person name="Collemare J."/>
            <person name="Cotton P."/>
            <person name="Danchin E.G."/>
            <person name="Da Silva C."/>
            <person name="Gautier A."/>
            <person name="Giraud C."/>
            <person name="Giraud T."/>
            <person name="Gonzalez C."/>
            <person name="Grossetete S."/>
            <person name="Guldener U."/>
            <person name="Henrissat B."/>
            <person name="Howlett B.J."/>
            <person name="Kodira C."/>
            <person name="Kretschmer M."/>
            <person name="Lappartient A."/>
            <person name="Leroch M."/>
            <person name="Levis C."/>
            <person name="Mauceli E."/>
            <person name="Neuveglise C."/>
            <person name="Oeser B."/>
            <person name="Pearson M."/>
            <person name="Poulain J."/>
            <person name="Poussereau N."/>
            <person name="Quesneville H."/>
            <person name="Rascle C."/>
            <person name="Schumacher J."/>
            <person name="Segurens B."/>
            <person name="Sexton A."/>
            <person name="Silva E."/>
            <person name="Sirven C."/>
            <person name="Soanes D.M."/>
            <person name="Talbot N.J."/>
            <person name="Templeton M."/>
            <person name="Yandava C."/>
            <person name="Yarden O."/>
            <person name="Zeng Q."/>
            <person name="Rollins J.A."/>
            <person name="Lebrun M.H."/>
            <person name="Dickman M."/>
        </authorList>
    </citation>
    <scope>NUCLEOTIDE SEQUENCE [LARGE SCALE GENOMIC DNA]</scope>
    <source>
        <strain evidence="2">ATCC 18683 / 1980 / Ss-1</strain>
    </source>
</reference>
<dbReference type="InParanoid" id="A7EWI5"/>